<sequence>MKLLTHNMLASTVRGVSQGYPLGIAPGAVTEVHACDFSKEFLVHVFPKLEWSAFVSACASLSLPTMPAEVTPASWEDESFLRQMHHNLLEVHVQEGTLICPESGRQFPVSKGIPNMLLNEDEI</sequence>
<dbReference type="InterPro" id="IPR039127">
    <property type="entry name" value="Trm112"/>
</dbReference>
<evidence type="ECO:0008006" key="4">
    <source>
        <dbReference type="Google" id="ProtNLM"/>
    </source>
</evidence>
<dbReference type="Gene3D" id="2.20.25.10">
    <property type="match status" value="1"/>
</dbReference>
<comment type="caution">
    <text evidence="2">The sequence shown here is derived from an EMBL/GenBank/DDBJ whole genome shotgun (WGS) entry which is preliminary data.</text>
</comment>
<evidence type="ECO:0000313" key="3">
    <source>
        <dbReference type="Proteomes" id="UP000660262"/>
    </source>
</evidence>
<dbReference type="InterPro" id="IPR005651">
    <property type="entry name" value="Trm112-like"/>
</dbReference>
<protein>
    <recommendedName>
        <fullName evidence="4">Multifunctional methyltransferase subunit TRM112-like protein</fullName>
    </recommendedName>
</protein>
<dbReference type="OrthoDB" id="2187549at2759"/>
<dbReference type="Pfam" id="PF03966">
    <property type="entry name" value="Trm112p"/>
    <property type="match status" value="1"/>
</dbReference>
<evidence type="ECO:0000313" key="2">
    <source>
        <dbReference type="EMBL" id="GHP09737.1"/>
    </source>
</evidence>
<organism evidence="2 3">
    <name type="scientific">Pycnococcus provasolii</name>
    <dbReference type="NCBI Taxonomy" id="41880"/>
    <lineage>
        <taxon>Eukaryota</taxon>
        <taxon>Viridiplantae</taxon>
        <taxon>Chlorophyta</taxon>
        <taxon>Pseudoscourfieldiophyceae</taxon>
        <taxon>Pseudoscourfieldiales</taxon>
        <taxon>Pycnococcaceae</taxon>
        <taxon>Pycnococcus</taxon>
    </lineage>
</organism>
<dbReference type="PANTHER" id="PTHR12773:SF0">
    <property type="entry name" value="MULTIFUNCTIONAL METHYLTRANSFERASE SUBUNIT TRM112-LIKE PROTEIN"/>
    <property type="match status" value="1"/>
</dbReference>
<dbReference type="SUPFAM" id="SSF158997">
    <property type="entry name" value="Trm112p-like"/>
    <property type="match status" value="1"/>
</dbReference>
<proteinExistence type="inferred from homology"/>
<accession>A0A830HXN7</accession>
<dbReference type="Proteomes" id="UP000660262">
    <property type="component" value="Unassembled WGS sequence"/>
</dbReference>
<dbReference type="CDD" id="cd21089">
    <property type="entry name" value="Trm112-like"/>
    <property type="match status" value="1"/>
</dbReference>
<evidence type="ECO:0000256" key="1">
    <source>
        <dbReference type="ARBA" id="ARBA00007980"/>
    </source>
</evidence>
<dbReference type="EMBL" id="BNJQ01000026">
    <property type="protein sequence ID" value="GHP09737.1"/>
    <property type="molecule type" value="Genomic_DNA"/>
</dbReference>
<comment type="similarity">
    <text evidence="1">Belongs to the TRM112 family.</text>
</comment>
<dbReference type="AlphaFoldDB" id="A0A830HXN7"/>
<reference evidence="2" key="1">
    <citation type="submission" date="2020-10" db="EMBL/GenBank/DDBJ databases">
        <title>Unveiling of a novel bifunctional photoreceptor, Dualchrome1, isolated from a cosmopolitan green alga.</title>
        <authorList>
            <person name="Suzuki S."/>
            <person name="Kawachi M."/>
        </authorList>
    </citation>
    <scope>NUCLEOTIDE SEQUENCE</scope>
    <source>
        <strain evidence="2">NIES 2893</strain>
    </source>
</reference>
<dbReference type="GO" id="GO:0046982">
    <property type="term" value="F:protein heterodimerization activity"/>
    <property type="evidence" value="ECO:0007669"/>
    <property type="project" value="InterPro"/>
</dbReference>
<gene>
    <name evidence="2" type="ORF">PPROV_000847200</name>
</gene>
<name>A0A830HXN7_9CHLO</name>
<dbReference type="GO" id="GO:0030488">
    <property type="term" value="P:tRNA methylation"/>
    <property type="evidence" value="ECO:0007669"/>
    <property type="project" value="TreeGrafter"/>
</dbReference>
<dbReference type="GO" id="GO:0070476">
    <property type="term" value="P:rRNA (guanine-N7)-methylation"/>
    <property type="evidence" value="ECO:0007669"/>
    <property type="project" value="TreeGrafter"/>
</dbReference>
<dbReference type="PANTHER" id="PTHR12773">
    <property type="entry name" value="UPF0315 PROTEIN-RELATED"/>
    <property type="match status" value="1"/>
</dbReference>
<keyword evidence="3" id="KW-1185">Reference proteome</keyword>